<reference evidence="11" key="1">
    <citation type="journal article" date="2019" name="Nat. Commun.">
        <title>Genome-wide association mapping of date palm fruit traits.</title>
        <authorList>
            <person name="Hazzouri K.M."/>
            <person name="Gros-Balthazard M."/>
            <person name="Flowers J.M."/>
            <person name="Copetti D."/>
            <person name="Lemansour A."/>
            <person name="Lebrun M."/>
            <person name="Masmoudi K."/>
            <person name="Ferrand S."/>
            <person name="Dhar M.I."/>
            <person name="Fresquez Z.A."/>
            <person name="Rosas U."/>
            <person name="Zhang J."/>
            <person name="Talag J."/>
            <person name="Lee S."/>
            <person name="Kudrna D."/>
            <person name="Powell R.F."/>
            <person name="Leitch I.J."/>
            <person name="Krueger R.R."/>
            <person name="Wing R.A."/>
            <person name="Amiri K.M.A."/>
            <person name="Purugganan M.D."/>
        </authorList>
    </citation>
    <scope>NUCLEOTIDE SEQUENCE [LARGE SCALE GENOMIC DNA]</scope>
    <source>
        <strain evidence="11">cv. Khalas</strain>
    </source>
</reference>
<dbReference type="GO" id="GO:0005777">
    <property type="term" value="C:peroxisome"/>
    <property type="evidence" value="ECO:0007669"/>
    <property type="project" value="TreeGrafter"/>
</dbReference>
<dbReference type="FunFam" id="3.40.50.12780:FF:000003">
    <property type="entry name" value="Long-chain-fatty-acid--CoA ligase FadD"/>
    <property type="match status" value="1"/>
</dbReference>
<dbReference type="CDD" id="cd05904">
    <property type="entry name" value="4CL"/>
    <property type="match status" value="1"/>
</dbReference>
<dbReference type="InterPro" id="IPR000873">
    <property type="entry name" value="AMP-dep_synth/lig_dom"/>
</dbReference>
<dbReference type="GO" id="GO:0005524">
    <property type="term" value="F:ATP binding"/>
    <property type="evidence" value="ECO:0007669"/>
    <property type="project" value="UniProtKB-KW"/>
</dbReference>
<dbReference type="Proteomes" id="UP000228380">
    <property type="component" value="Chromosome 2"/>
</dbReference>
<keyword evidence="3" id="KW-0436">Ligase</keyword>
<feature type="domain" description="AMP-dependent synthetase/ligase" evidence="9">
    <location>
        <begin position="56"/>
        <end position="417"/>
    </location>
</feature>
<evidence type="ECO:0000256" key="6">
    <source>
        <dbReference type="ARBA" id="ARBA00034252"/>
    </source>
</evidence>
<keyword evidence="8" id="KW-0472">Membrane</keyword>
<dbReference type="PROSITE" id="PS00455">
    <property type="entry name" value="AMP_BINDING"/>
    <property type="match status" value="1"/>
</dbReference>
<comment type="similarity">
    <text evidence="1">Belongs to the ATP-dependent AMP-binding enzyme family.</text>
</comment>
<name>A0A8B7C3L5_PHODC</name>
<dbReference type="SUPFAM" id="SSF56801">
    <property type="entry name" value="Acetyl-CoA synthetase-like"/>
    <property type="match status" value="1"/>
</dbReference>
<dbReference type="AlphaFoldDB" id="A0A8B7C3L5"/>
<gene>
    <name evidence="12" type="primary">LOC103708041</name>
</gene>
<keyword evidence="8" id="KW-0812">Transmembrane</keyword>
<dbReference type="GeneID" id="103708041"/>
<dbReference type="FunFam" id="3.30.300.30:FF:000007">
    <property type="entry name" value="4-coumarate--CoA ligase 2"/>
    <property type="match status" value="1"/>
</dbReference>
<dbReference type="PANTHER" id="PTHR24096:SF149">
    <property type="entry name" value="AMP-BINDING DOMAIN-CONTAINING PROTEIN-RELATED"/>
    <property type="match status" value="1"/>
</dbReference>
<dbReference type="Pfam" id="PF00501">
    <property type="entry name" value="AMP-binding"/>
    <property type="match status" value="1"/>
</dbReference>
<keyword evidence="4" id="KW-0547">Nucleotide-binding</keyword>
<dbReference type="InterPro" id="IPR042099">
    <property type="entry name" value="ANL_N_sf"/>
</dbReference>
<protein>
    <recommendedName>
        <fullName evidence="2">4-coumarate--CoA ligase</fullName>
        <ecNumber evidence="2">6.2.1.12</ecNumber>
    </recommendedName>
</protein>
<dbReference type="Gene3D" id="3.40.50.12780">
    <property type="entry name" value="N-terminal domain of ligase-like"/>
    <property type="match status" value="1"/>
</dbReference>
<sequence>MEMKSRELFNSMSRNQSQYPSFFSPETGVYTSKHPPRDLPENPFQDLVSFLFSHGHQGVTALVDSVSGFSISYRKLRDMVESMASGLDHIGISSGHVVLILLPNTILFPVILLGVMSVGAIVTTMNPLSKPGEIKKQTSISKVGLVFTFSENVGKFDGLGVRVVTVPERLDFDAAQFSGFSQLLSRDPKQAPKPLIRQTDAAAILFSSGTSGLSKGVVITHANFIAMVELFVRFEASQYHTESWKNVYLAAVPMFHVYGLSLFTMGLLSLGSTVVVMRRFTAEEALRVIDGYKVTHFPVVPPMLAALLKRVKDSSGCDLRSLTQVSCGAAPLSEKLIQDFLEVFPHVDLIQGYGMTESTAVATRGFNTADCKQYTSVGLLAPNMEAKIIDLKTGSALPSGIMGELWLRGPAIMKGYLNGEEAASSTIADGGWLRTGDIAHFDQDGYLYVLDRLKDTIKYKGYQIAPADLEALLIHHPEILDVAVTFAADEEAGEIPVAFVVRRPGSVLSSSEVIEYISQLVAPCKKVRKVVFVNSIPKSAAGKVLRRLLRDNHGASKL</sequence>
<dbReference type="PANTHER" id="PTHR24096">
    <property type="entry name" value="LONG-CHAIN-FATTY-ACID--COA LIGASE"/>
    <property type="match status" value="1"/>
</dbReference>
<feature type="transmembrane region" description="Helical" evidence="8">
    <location>
        <begin position="97"/>
        <end position="122"/>
    </location>
</feature>
<proteinExistence type="inferred from homology"/>
<dbReference type="GO" id="GO:0006744">
    <property type="term" value="P:ubiquinone biosynthetic process"/>
    <property type="evidence" value="ECO:0007669"/>
    <property type="project" value="TreeGrafter"/>
</dbReference>
<evidence type="ECO:0000256" key="8">
    <source>
        <dbReference type="SAM" id="Phobius"/>
    </source>
</evidence>
<feature type="compositionally biased region" description="Polar residues" evidence="7">
    <location>
        <begin position="8"/>
        <end position="20"/>
    </location>
</feature>
<dbReference type="RefSeq" id="XP_008791017.3">
    <property type="nucleotide sequence ID" value="XM_008792795.4"/>
</dbReference>
<dbReference type="GO" id="GO:0106290">
    <property type="term" value="F:trans-cinnamate-CoA ligase activity"/>
    <property type="evidence" value="ECO:0007669"/>
    <property type="project" value="UniProtKB-ARBA"/>
</dbReference>
<dbReference type="InterPro" id="IPR020845">
    <property type="entry name" value="AMP-binding_CS"/>
</dbReference>
<feature type="region of interest" description="Disordered" evidence="7">
    <location>
        <begin position="1"/>
        <end position="20"/>
    </location>
</feature>
<evidence type="ECO:0000313" key="12">
    <source>
        <dbReference type="RefSeq" id="XP_008791017.3"/>
    </source>
</evidence>
<evidence type="ECO:0000256" key="4">
    <source>
        <dbReference type="ARBA" id="ARBA00022741"/>
    </source>
</evidence>
<dbReference type="InterPro" id="IPR025110">
    <property type="entry name" value="AMP-bd_C"/>
</dbReference>
<reference evidence="12" key="2">
    <citation type="submission" date="2025-08" db="UniProtKB">
        <authorList>
            <consortium name="RefSeq"/>
        </authorList>
    </citation>
    <scope>IDENTIFICATION</scope>
    <source>
        <tissue evidence="12">Young leaves</tissue>
    </source>
</reference>
<dbReference type="Gene3D" id="3.30.300.30">
    <property type="match status" value="1"/>
</dbReference>
<dbReference type="GO" id="GO:0009698">
    <property type="term" value="P:phenylpropanoid metabolic process"/>
    <property type="evidence" value="ECO:0007669"/>
    <property type="project" value="UniProtKB-ARBA"/>
</dbReference>
<dbReference type="KEGG" id="pda:103708041"/>
<evidence type="ECO:0000259" key="9">
    <source>
        <dbReference type="Pfam" id="PF00501"/>
    </source>
</evidence>
<comment type="catalytic activity">
    <reaction evidence="6">
        <text>(E)-4-coumarate + ATP + CoA = (E)-4-coumaroyl-CoA + AMP + diphosphate</text>
        <dbReference type="Rhea" id="RHEA:19641"/>
        <dbReference type="ChEBI" id="CHEBI:12876"/>
        <dbReference type="ChEBI" id="CHEBI:30616"/>
        <dbReference type="ChEBI" id="CHEBI:33019"/>
        <dbReference type="ChEBI" id="CHEBI:57287"/>
        <dbReference type="ChEBI" id="CHEBI:85008"/>
        <dbReference type="ChEBI" id="CHEBI:456215"/>
        <dbReference type="EC" id="6.2.1.12"/>
    </reaction>
    <physiologicalReaction direction="left-to-right" evidence="6">
        <dbReference type="Rhea" id="RHEA:19642"/>
    </physiologicalReaction>
</comment>
<feature type="domain" description="AMP-binding enzyme C-terminal" evidence="10">
    <location>
        <begin position="469"/>
        <end position="543"/>
    </location>
</feature>
<keyword evidence="8" id="KW-1133">Transmembrane helix</keyword>
<dbReference type="GO" id="GO:0016207">
    <property type="term" value="F:4-coumarate-CoA ligase activity"/>
    <property type="evidence" value="ECO:0007669"/>
    <property type="project" value="UniProtKB-EC"/>
</dbReference>
<dbReference type="OrthoDB" id="10253869at2759"/>
<evidence type="ECO:0000256" key="2">
    <source>
        <dbReference type="ARBA" id="ARBA00012959"/>
    </source>
</evidence>
<dbReference type="Pfam" id="PF13193">
    <property type="entry name" value="AMP-binding_C"/>
    <property type="match status" value="1"/>
</dbReference>
<evidence type="ECO:0000259" key="10">
    <source>
        <dbReference type="Pfam" id="PF13193"/>
    </source>
</evidence>
<keyword evidence="11" id="KW-1185">Reference proteome</keyword>
<dbReference type="EC" id="6.2.1.12" evidence="2"/>
<organism evidence="11 12">
    <name type="scientific">Phoenix dactylifera</name>
    <name type="common">Date palm</name>
    <dbReference type="NCBI Taxonomy" id="42345"/>
    <lineage>
        <taxon>Eukaryota</taxon>
        <taxon>Viridiplantae</taxon>
        <taxon>Streptophyta</taxon>
        <taxon>Embryophyta</taxon>
        <taxon>Tracheophyta</taxon>
        <taxon>Spermatophyta</taxon>
        <taxon>Magnoliopsida</taxon>
        <taxon>Liliopsida</taxon>
        <taxon>Arecaceae</taxon>
        <taxon>Coryphoideae</taxon>
        <taxon>Phoeniceae</taxon>
        <taxon>Phoenix</taxon>
    </lineage>
</organism>
<evidence type="ECO:0000256" key="7">
    <source>
        <dbReference type="SAM" id="MobiDB-lite"/>
    </source>
</evidence>
<accession>A0A8B7C3L5</accession>
<evidence type="ECO:0000256" key="5">
    <source>
        <dbReference type="ARBA" id="ARBA00022840"/>
    </source>
</evidence>
<feature type="transmembrane region" description="Helical" evidence="8">
    <location>
        <begin position="255"/>
        <end position="277"/>
    </location>
</feature>
<dbReference type="InterPro" id="IPR045851">
    <property type="entry name" value="AMP-bd_C_sf"/>
</dbReference>
<evidence type="ECO:0000256" key="1">
    <source>
        <dbReference type="ARBA" id="ARBA00006432"/>
    </source>
</evidence>
<keyword evidence="5" id="KW-0067">ATP-binding</keyword>
<evidence type="ECO:0000313" key="11">
    <source>
        <dbReference type="Proteomes" id="UP000228380"/>
    </source>
</evidence>
<evidence type="ECO:0000256" key="3">
    <source>
        <dbReference type="ARBA" id="ARBA00022598"/>
    </source>
</evidence>